<reference evidence="5" key="1">
    <citation type="submission" date="2023-01" db="EMBL/GenBank/DDBJ databases">
        <title>Genome assembly of the deep-sea coral Lophelia pertusa.</title>
        <authorList>
            <person name="Herrera S."/>
            <person name="Cordes E."/>
        </authorList>
    </citation>
    <scope>NUCLEOTIDE SEQUENCE</scope>
    <source>
        <strain evidence="5">USNM1676648</strain>
        <tissue evidence="5">Polyp</tissue>
    </source>
</reference>
<dbReference type="Pfam" id="PF07719">
    <property type="entry name" value="TPR_2"/>
    <property type="match status" value="1"/>
</dbReference>
<evidence type="ECO:0000313" key="5">
    <source>
        <dbReference type="EMBL" id="KAJ7391681.1"/>
    </source>
</evidence>
<feature type="repeat" description="TPR" evidence="4">
    <location>
        <begin position="221"/>
        <end position="254"/>
    </location>
</feature>
<evidence type="ECO:0000256" key="4">
    <source>
        <dbReference type="PROSITE-ProRule" id="PRU00339"/>
    </source>
</evidence>
<dbReference type="SMART" id="SM00028">
    <property type="entry name" value="TPR"/>
    <property type="match status" value="2"/>
</dbReference>
<dbReference type="PANTHER" id="PTHR46512">
    <property type="entry name" value="PEPTIDYLPROLYL ISOMERASE"/>
    <property type="match status" value="1"/>
</dbReference>
<dbReference type="SUPFAM" id="SSF54534">
    <property type="entry name" value="FKBP-like"/>
    <property type="match status" value="1"/>
</dbReference>
<dbReference type="Gene3D" id="3.10.50.40">
    <property type="match status" value="1"/>
</dbReference>
<name>A0A9X0A1D1_9CNID</name>
<evidence type="ECO:0000313" key="6">
    <source>
        <dbReference type="Proteomes" id="UP001163046"/>
    </source>
</evidence>
<keyword evidence="3 4" id="KW-0802">TPR repeat</keyword>
<evidence type="ECO:0000256" key="3">
    <source>
        <dbReference type="ARBA" id="ARBA00022803"/>
    </source>
</evidence>
<dbReference type="PROSITE" id="PS50005">
    <property type="entry name" value="TPR"/>
    <property type="match status" value="1"/>
</dbReference>
<organism evidence="5 6">
    <name type="scientific">Desmophyllum pertusum</name>
    <dbReference type="NCBI Taxonomy" id="174260"/>
    <lineage>
        <taxon>Eukaryota</taxon>
        <taxon>Metazoa</taxon>
        <taxon>Cnidaria</taxon>
        <taxon>Anthozoa</taxon>
        <taxon>Hexacorallia</taxon>
        <taxon>Scleractinia</taxon>
        <taxon>Caryophylliina</taxon>
        <taxon>Caryophylliidae</taxon>
        <taxon>Desmophyllum</taxon>
    </lineage>
</organism>
<keyword evidence="6" id="KW-1185">Reference proteome</keyword>
<dbReference type="InterPro" id="IPR046357">
    <property type="entry name" value="PPIase_dom_sf"/>
</dbReference>
<evidence type="ECO:0000256" key="1">
    <source>
        <dbReference type="ARBA" id="ARBA00022553"/>
    </source>
</evidence>
<dbReference type="Proteomes" id="UP001163046">
    <property type="component" value="Unassembled WGS sequence"/>
</dbReference>
<dbReference type="InterPro" id="IPR019734">
    <property type="entry name" value="TPR_rpt"/>
</dbReference>
<comment type="caution">
    <text evidence="5">The sequence shown here is derived from an EMBL/GenBank/DDBJ whole genome shotgun (WGS) entry which is preliminary data.</text>
</comment>
<dbReference type="PANTHER" id="PTHR46512:SF10">
    <property type="entry name" value="FK506-BINDING PROTEIN-LIKE"/>
    <property type="match status" value="1"/>
</dbReference>
<gene>
    <name evidence="5" type="ORF">OS493_017378</name>
</gene>
<evidence type="ECO:0000256" key="2">
    <source>
        <dbReference type="ARBA" id="ARBA00022737"/>
    </source>
</evidence>
<keyword evidence="2" id="KW-0677">Repeat</keyword>
<dbReference type="AlphaFoldDB" id="A0A9X0A1D1"/>
<dbReference type="GO" id="GO:0003755">
    <property type="term" value="F:peptidyl-prolyl cis-trans isomerase activity"/>
    <property type="evidence" value="ECO:0007669"/>
    <property type="project" value="InterPro"/>
</dbReference>
<accession>A0A9X0A1D1</accession>
<proteinExistence type="predicted"/>
<dbReference type="EMBL" id="MU825405">
    <property type="protein sequence ID" value="KAJ7391681.1"/>
    <property type="molecule type" value="Genomic_DNA"/>
</dbReference>
<dbReference type="OrthoDB" id="433738at2759"/>
<dbReference type="InterPro" id="IPR050754">
    <property type="entry name" value="FKBP4/5/8-like"/>
</dbReference>
<dbReference type="InterPro" id="IPR011990">
    <property type="entry name" value="TPR-like_helical_dom_sf"/>
</dbReference>
<sequence length="287" mass="32283">MVDSRVASFSRAVTRKGNGLETPNYGSSCKVKLKVFCQNGTVLQNCEKEVVIGEGDSEVSETLDKCLECMHVEDICVVSYPNSENLDQELGVASKRDLKCELELLSFSKAKEVWELLQRKKFPWPYIIKPKGQTVSSTKSPLSIWHPEGCGKWVCAARRYSQAVKQLILIGDEVPVEHKEDQDQLRASCLLNLSACQGKLGQYEFVAENCTKVLAMLPTNIKALYRRGQAFVVLNEFEKARTDLEKASALDPSNKAVQDQLRILKQKERQHNERLSRALGAMFGRKV</sequence>
<dbReference type="SUPFAM" id="SSF48452">
    <property type="entry name" value="TPR-like"/>
    <property type="match status" value="1"/>
</dbReference>
<dbReference type="Gene3D" id="1.25.40.10">
    <property type="entry name" value="Tetratricopeptide repeat domain"/>
    <property type="match status" value="1"/>
</dbReference>
<dbReference type="InterPro" id="IPR013105">
    <property type="entry name" value="TPR_2"/>
</dbReference>
<protein>
    <submittedName>
        <fullName evidence="5">Uncharacterized protein</fullName>
    </submittedName>
</protein>
<keyword evidence="1" id="KW-0597">Phosphoprotein</keyword>